<evidence type="ECO:0000313" key="3">
    <source>
        <dbReference type="Proteomes" id="UP000834106"/>
    </source>
</evidence>
<accession>A0AAD1ZDX8</accession>
<evidence type="ECO:0000256" key="1">
    <source>
        <dbReference type="SAM" id="Phobius"/>
    </source>
</evidence>
<feature type="transmembrane region" description="Helical" evidence="1">
    <location>
        <begin position="48"/>
        <end position="65"/>
    </location>
</feature>
<keyword evidence="1" id="KW-0472">Membrane</keyword>
<organism evidence="2 3">
    <name type="scientific">Fraxinus pennsylvanica</name>
    <dbReference type="NCBI Taxonomy" id="56036"/>
    <lineage>
        <taxon>Eukaryota</taxon>
        <taxon>Viridiplantae</taxon>
        <taxon>Streptophyta</taxon>
        <taxon>Embryophyta</taxon>
        <taxon>Tracheophyta</taxon>
        <taxon>Spermatophyta</taxon>
        <taxon>Magnoliopsida</taxon>
        <taxon>eudicotyledons</taxon>
        <taxon>Gunneridae</taxon>
        <taxon>Pentapetalae</taxon>
        <taxon>asterids</taxon>
        <taxon>lamiids</taxon>
        <taxon>Lamiales</taxon>
        <taxon>Oleaceae</taxon>
        <taxon>Oleeae</taxon>
        <taxon>Fraxinus</taxon>
    </lineage>
</organism>
<protein>
    <submittedName>
        <fullName evidence="2">Uncharacterized protein</fullName>
    </submittedName>
</protein>
<keyword evidence="1" id="KW-1133">Transmembrane helix</keyword>
<keyword evidence="3" id="KW-1185">Reference proteome</keyword>
<evidence type="ECO:0000313" key="2">
    <source>
        <dbReference type="EMBL" id="CAI9767148.1"/>
    </source>
</evidence>
<keyword evidence="1" id="KW-0812">Transmembrane</keyword>
<reference evidence="2" key="1">
    <citation type="submission" date="2023-05" db="EMBL/GenBank/DDBJ databases">
        <authorList>
            <person name="Huff M."/>
        </authorList>
    </citation>
    <scope>NUCLEOTIDE SEQUENCE</scope>
</reference>
<dbReference type="EMBL" id="OU503044">
    <property type="protein sequence ID" value="CAI9767148.1"/>
    <property type="molecule type" value="Genomic_DNA"/>
</dbReference>
<sequence length="150" mass="16608">MSWLSALLSHDKMHTPDCDAACASVLTQAMFTEDLKSRAVMISTPEEITQGTCVLFIFFFFLSLIRVSEFLGATISANGEQETEELIERASSLLLTHRHLVICHHDIDFVTGTYFTVVSNAGGDRALVLGKLLEQDDLNLGYDEAKICAY</sequence>
<dbReference type="AlphaFoldDB" id="A0AAD1ZDX8"/>
<name>A0AAD1ZDX8_9LAMI</name>
<dbReference type="Proteomes" id="UP000834106">
    <property type="component" value="Chromosome 9"/>
</dbReference>
<proteinExistence type="predicted"/>
<gene>
    <name evidence="2" type="ORF">FPE_LOCUS14578</name>
</gene>